<sequence>MNSEKQKLSVLIITLNEEHHIKSLLEDIDFADEIIVVDSYSTDKTVPIVESFENVKLIQNPFIDYTSQRNFALEQAKNSWVLFIDADERLTPELKSEIVTAINAEKAASAYFVYRIFMFKERQLNFSGWQTDKIFRLFNKSKCRYNEERTVHEKLIVNGPISTLKNKIIHFSYSSYEDYKSKMYNYGILKANEKFAKGIKPYFPLLFLHPLYTFLYQFIIRLGFLDGGKGVTICYLNAYSVFVRYKELRRITSSRI</sequence>
<evidence type="ECO:0000313" key="4">
    <source>
        <dbReference type="Proteomes" id="UP001596003"/>
    </source>
</evidence>
<dbReference type="CDD" id="cd02511">
    <property type="entry name" value="Beta4Glucosyltransferase"/>
    <property type="match status" value="1"/>
</dbReference>
<dbReference type="InterPro" id="IPR001173">
    <property type="entry name" value="Glyco_trans_2-like"/>
</dbReference>
<dbReference type="PANTHER" id="PTHR43630:SF2">
    <property type="entry name" value="GLYCOSYLTRANSFERASE"/>
    <property type="match status" value="1"/>
</dbReference>
<gene>
    <name evidence="3" type="ORF">ACFO3N_11120</name>
</gene>
<evidence type="ECO:0000256" key="1">
    <source>
        <dbReference type="ARBA" id="ARBA00038494"/>
    </source>
</evidence>
<dbReference type="EC" id="2.4.-.-" evidence="3"/>
<dbReference type="PANTHER" id="PTHR43630">
    <property type="entry name" value="POLY-BETA-1,6-N-ACETYL-D-GLUCOSAMINE SYNTHASE"/>
    <property type="match status" value="1"/>
</dbReference>
<dbReference type="Gene3D" id="3.90.550.10">
    <property type="entry name" value="Spore Coat Polysaccharide Biosynthesis Protein SpsA, Chain A"/>
    <property type="match status" value="1"/>
</dbReference>
<proteinExistence type="inferred from homology"/>
<evidence type="ECO:0000259" key="2">
    <source>
        <dbReference type="Pfam" id="PF00535"/>
    </source>
</evidence>
<keyword evidence="4" id="KW-1185">Reference proteome</keyword>
<dbReference type="InterPro" id="IPR029044">
    <property type="entry name" value="Nucleotide-diphossugar_trans"/>
</dbReference>
<reference evidence="4" key="1">
    <citation type="journal article" date="2019" name="Int. J. Syst. Evol. Microbiol.">
        <title>The Global Catalogue of Microorganisms (GCM) 10K type strain sequencing project: providing services to taxonomists for standard genome sequencing and annotation.</title>
        <authorList>
            <consortium name="The Broad Institute Genomics Platform"/>
            <consortium name="The Broad Institute Genome Sequencing Center for Infectious Disease"/>
            <person name="Wu L."/>
            <person name="Ma J."/>
        </authorList>
    </citation>
    <scope>NUCLEOTIDE SEQUENCE [LARGE SCALE GENOMIC DNA]</scope>
    <source>
        <strain evidence="4">NBRC 103627</strain>
    </source>
</reference>
<comment type="similarity">
    <text evidence="1">Belongs to the glycosyltransferase 2 family. WaaE/KdtX subfamily.</text>
</comment>
<name>A0ABV8ZFH3_9FLAO</name>
<dbReference type="EMBL" id="JBHSFY010000006">
    <property type="protein sequence ID" value="MFC4477614.1"/>
    <property type="molecule type" value="Genomic_DNA"/>
</dbReference>
<dbReference type="GO" id="GO:0016757">
    <property type="term" value="F:glycosyltransferase activity"/>
    <property type="evidence" value="ECO:0007669"/>
    <property type="project" value="UniProtKB-KW"/>
</dbReference>
<dbReference type="RefSeq" id="WP_379797728.1">
    <property type="nucleotide sequence ID" value="NZ_JBHSFY010000006.1"/>
</dbReference>
<keyword evidence="3" id="KW-0328">Glycosyltransferase</keyword>
<comment type="caution">
    <text evidence="3">The sequence shown here is derived from an EMBL/GenBank/DDBJ whole genome shotgun (WGS) entry which is preliminary data.</text>
</comment>
<protein>
    <submittedName>
        <fullName evidence="3">Glycosyltransferase family 2 protein</fullName>
        <ecNumber evidence="3">2.4.-.-</ecNumber>
    </submittedName>
</protein>
<accession>A0ABV8ZFH3</accession>
<evidence type="ECO:0000313" key="3">
    <source>
        <dbReference type="EMBL" id="MFC4477614.1"/>
    </source>
</evidence>
<organism evidence="3 4">
    <name type="scientific">Flavobacterium chungangensis</name>
    <dbReference type="NCBI Taxonomy" id="2708132"/>
    <lineage>
        <taxon>Bacteria</taxon>
        <taxon>Pseudomonadati</taxon>
        <taxon>Bacteroidota</taxon>
        <taxon>Flavobacteriia</taxon>
        <taxon>Flavobacteriales</taxon>
        <taxon>Flavobacteriaceae</taxon>
        <taxon>Flavobacterium</taxon>
    </lineage>
</organism>
<dbReference type="Pfam" id="PF00535">
    <property type="entry name" value="Glycos_transf_2"/>
    <property type="match status" value="1"/>
</dbReference>
<feature type="domain" description="Glycosyltransferase 2-like" evidence="2">
    <location>
        <begin position="9"/>
        <end position="121"/>
    </location>
</feature>
<keyword evidence="3" id="KW-0808">Transferase</keyword>
<dbReference type="Proteomes" id="UP001596003">
    <property type="component" value="Unassembled WGS sequence"/>
</dbReference>
<dbReference type="SUPFAM" id="SSF53448">
    <property type="entry name" value="Nucleotide-diphospho-sugar transferases"/>
    <property type="match status" value="1"/>
</dbReference>